<organism evidence="3 4">
    <name type="scientific">Ralstonia insidiosa</name>
    <dbReference type="NCBI Taxonomy" id="190721"/>
    <lineage>
        <taxon>Bacteria</taxon>
        <taxon>Pseudomonadati</taxon>
        <taxon>Pseudomonadota</taxon>
        <taxon>Betaproteobacteria</taxon>
        <taxon>Burkholderiales</taxon>
        <taxon>Burkholderiaceae</taxon>
        <taxon>Ralstonia</taxon>
    </lineage>
</organism>
<dbReference type="NCBIfam" id="TIGR00369">
    <property type="entry name" value="unchar_dom_1"/>
    <property type="match status" value="1"/>
</dbReference>
<reference evidence="4" key="1">
    <citation type="submission" date="2016-06" db="EMBL/GenBank/DDBJ databases">
        <authorList>
            <person name="Xu Y."/>
            <person name="Nagy A."/>
            <person name="Yan X."/>
            <person name="Kim S.W."/>
            <person name="Haley B."/>
            <person name="Liu N.T."/>
            <person name="Nou X."/>
        </authorList>
    </citation>
    <scope>NUCLEOTIDE SEQUENCE [LARGE SCALE GENOMIC DNA]</scope>
    <source>
        <strain evidence="4">ATCC 49129</strain>
    </source>
</reference>
<name>A0A191ZW65_9RALS</name>
<dbReference type="InterPro" id="IPR039298">
    <property type="entry name" value="ACOT13"/>
</dbReference>
<dbReference type="STRING" id="190721.ACS15_1675"/>
<accession>A0A191ZW65</accession>
<dbReference type="EMBL" id="CP016022">
    <property type="protein sequence ID" value="ANJ72349.1"/>
    <property type="molecule type" value="Genomic_DNA"/>
</dbReference>
<dbReference type="PANTHER" id="PTHR21660">
    <property type="entry name" value="THIOESTERASE SUPERFAMILY MEMBER-RELATED"/>
    <property type="match status" value="1"/>
</dbReference>
<evidence type="ECO:0000256" key="1">
    <source>
        <dbReference type="ARBA" id="ARBA00008324"/>
    </source>
</evidence>
<dbReference type="Gene3D" id="3.10.129.10">
    <property type="entry name" value="Hotdog Thioesterase"/>
    <property type="match status" value="1"/>
</dbReference>
<evidence type="ECO:0000313" key="3">
    <source>
        <dbReference type="EMBL" id="ANJ72349.1"/>
    </source>
</evidence>
<evidence type="ECO:0000313" key="4">
    <source>
        <dbReference type="Proteomes" id="UP000078572"/>
    </source>
</evidence>
<protein>
    <submittedName>
        <fullName evidence="3">Phenylacetic acid degradation protein</fullName>
    </submittedName>
</protein>
<proteinExistence type="inferred from homology"/>
<comment type="similarity">
    <text evidence="1">Belongs to the thioesterase PaaI family.</text>
</comment>
<keyword evidence="4" id="KW-1185">Reference proteome</keyword>
<evidence type="ECO:0000256" key="2">
    <source>
        <dbReference type="ARBA" id="ARBA00022801"/>
    </source>
</evidence>
<dbReference type="GeneID" id="61525892"/>
<dbReference type="GO" id="GO:0047617">
    <property type="term" value="F:fatty acyl-CoA hydrolase activity"/>
    <property type="evidence" value="ECO:0007669"/>
    <property type="project" value="InterPro"/>
</dbReference>
<dbReference type="PANTHER" id="PTHR21660:SF1">
    <property type="entry name" value="ACYL-COENZYME A THIOESTERASE 13"/>
    <property type="match status" value="1"/>
</dbReference>
<dbReference type="OrthoDB" id="4717506at2"/>
<dbReference type="CDD" id="cd03443">
    <property type="entry name" value="PaaI_thioesterase"/>
    <property type="match status" value="1"/>
</dbReference>
<dbReference type="InterPro" id="IPR003736">
    <property type="entry name" value="PAAI_dom"/>
</dbReference>
<dbReference type="Pfam" id="PF03061">
    <property type="entry name" value="4HBT"/>
    <property type="match status" value="1"/>
</dbReference>
<dbReference type="RefSeq" id="WP_064803220.1">
    <property type="nucleotide sequence ID" value="NZ_CP016022.1"/>
</dbReference>
<dbReference type="SUPFAM" id="SSF54637">
    <property type="entry name" value="Thioesterase/thiol ester dehydrase-isomerase"/>
    <property type="match status" value="1"/>
</dbReference>
<dbReference type="InterPro" id="IPR006683">
    <property type="entry name" value="Thioestr_dom"/>
</dbReference>
<dbReference type="InterPro" id="IPR029069">
    <property type="entry name" value="HotDog_dom_sf"/>
</dbReference>
<gene>
    <name evidence="3" type="ORF">A9Y76_07650</name>
</gene>
<dbReference type="AlphaFoldDB" id="A0A191ZW65"/>
<keyword evidence="2" id="KW-0378">Hydrolase</keyword>
<sequence>MSADNNGFPIDIPFLKLIDMRCLKAADGEGIVELALEERHMNSWEMAHGGVTMTMLDVAMAMAGRSADVHGRGVVTIEMKTAFMQPGRGTLKASARCVHQSTTMAFCEGEVRDDTGKLVARGSGTFKFVKRMPPPRTPELDTSAGADG</sequence>
<dbReference type="Proteomes" id="UP000078572">
    <property type="component" value="Chromosome 1"/>
</dbReference>